<evidence type="ECO:0000313" key="1">
    <source>
        <dbReference type="EMBL" id="RSL72253.1"/>
    </source>
</evidence>
<dbReference type="AlphaFoldDB" id="A0A428R415"/>
<dbReference type="EMBL" id="NKCI01000004">
    <property type="protein sequence ID" value="RSL72253.1"/>
    <property type="molecule type" value="Genomic_DNA"/>
</dbReference>
<protein>
    <submittedName>
        <fullName evidence="1">Uncharacterized protein</fullName>
    </submittedName>
</protein>
<accession>A0A428R415</accession>
<comment type="caution">
    <text evidence="1">The sequence shown here is derived from an EMBL/GenBank/DDBJ whole genome shotgun (WGS) entry which is preliminary data.</text>
</comment>
<evidence type="ECO:0000313" key="2">
    <source>
        <dbReference type="Proteomes" id="UP000288168"/>
    </source>
</evidence>
<dbReference type="Proteomes" id="UP000288168">
    <property type="component" value="Unassembled WGS sequence"/>
</dbReference>
<sequence>MGHPSSRGILAVDEREDKTAITFQNNNRPRLILGSLKALQCRFRGQDEWLHLADSLFGGGYENLRTLILDGMSLQDMSKWSDEIKVENTKIEHLYLGSRGQSKRPIARFAKQEWVRGRWLLGGPRLEDPQLELAREDEEGWEPNMEDRRRRKANLSGFENLRVLDVVVDSPPNFPSRTLVALKDIAKSLKVLRVEGYPFNLYIPDDRVFS</sequence>
<organism evidence="1 2">
    <name type="scientific">Fusarium duplospermum</name>
    <dbReference type="NCBI Taxonomy" id="1325734"/>
    <lineage>
        <taxon>Eukaryota</taxon>
        <taxon>Fungi</taxon>
        <taxon>Dikarya</taxon>
        <taxon>Ascomycota</taxon>
        <taxon>Pezizomycotina</taxon>
        <taxon>Sordariomycetes</taxon>
        <taxon>Hypocreomycetidae</taxon>
        <taxon>Hypocreales</taxon>
        <taxon>Nectriaceae</taxon>
        <taxon>Fusarium</taxon>
        <taxon>Fusarium solani species complex</taxon>
    </lineage>
</organism>
<gene>
    <name evidence="1" type="ORF">CEP54_000821</name>
</gene>
<proteinExistence type="predicted"/>
<dbReference type="OrthoDB" id="5101153at2759"/>
<keyword evidence="2" id="KW-1185">Reference proteome</keyword>
<name>A0A428R415_9HYPO</name>
<reference evidence="1 2" key="1">
    <citation type="submission" date="2017-06" db="EMBL/GenBank/DDBJ databases">
        <title>Comparative genomic analysis of Ambrosia Fusariam Clade fungi.</title>
        <authorList>
            <person name="Stajich J.E."/>
            <person name="Carrillo J."/>
            <person name="Kijimoto T."/>
            <person name="Eskalen A."/>
            <person name="O'Donnell K."/>
            <person name="Kasson M."/>
        </authorList>
    </citation>
    <scope>NUCLEOTIDE SEQUENCE [LARGE SCALE GENOMIC DNA]</scope>
    <source>
        <strain evidence="1 2">NRRL62584</strain>
    </source>
</reference>